<name>A0ABX5M892_9PROT</name>
<reference evidence="1 2" key="1">
    <citation type="submission" date="2018-04" db="EMBL/GenBank/DDBJ databases">
        <title>Active sludge and wastewater microbial communities from Klosterneuburg, Austria.</title>
        <authorList>
            <person name="Wagner M."/>
        </authorList>
    </citation>
    <scope>NUCLEOTIDE SEQUENCE [LARGE SCALE GENOMIC DNA]</scope>
    <source>
        <strain evidence="1 2">Nm 57</strain>
    </source>
</reference>
<comment type="caution">
    <text evidence="1">The sequence shown here is derived from an EMBL/GenBank/DDBJ whole genome shotgun (WGS) entry which is preliminary data.</text>
</comment>
<dbReference type="EMBL" id="QICQ01000007">
    <property type="protein sequence ID" value="PXV82478.1"/>
    <property type="molecule type" value="Genomic_DNA"/>
</dbReference>
<organism evidence="1 2">
    <name type="scientific">Nitrosomonas eutropha</name>
    <dbReference type="NCBI Taxonomy" id="916"/>
    <lineage>
        <taxon>Bacteria</taxon>
        <taxon>Pseudomonadati</taxon>
        <taxon>Pseudomonadota</taxon>
        <taxon>Betaproteobacteria</taxon>
        <taxon>Nitrosomonadales</taxon>
        <taxon>Nitrosomonadaceae</taxon>
        <taxon>Nitrosomonas</taxon>
    </lineage>
</organism>
<protein>
    <submittedName>
        <fullName evidence="1">Uncharacterized protein</fullName>
    </submittedName>
</protein>
<dbReference type="Proteomes" id="UP000247780">
    <property type="component" value="Unassembled WGS sequence"/>
</dbReference>
<evidence type="ECO:0000313" key="2">
    <source>
        <dbReference type="Proteomes" id="UP000247780"/>
    </source>
</evidence>
<gene>
    <name evidence="1" type="ORF">C8R14_10750</name>
</gene>
<dbReference type="RefSeq" id="WP_041353506.1">
    <property type="nucleotide sequence ID" value="NZ_QICQ01000007.1"/>
</dbReference>
<proteinExistence type="predicted"/>
<evidence type="ECO:0000313" key="1">
    <source>
        <dbReference type="EMBL" id="PXV82478.1"/>
    </source>
</evidence>
<sequence>MDKDEVRQLFPQCIAFADECRRVFGDDIQLVYVEENGRSLGKRGEAGMKTALSGDVNNP</sequence>
<keyword evidence="2" id="KW-1185">Reference proteome</keyword>
<accession>A0ABX5M892</accession>